<dbReference type="Proteomes" id="UP000186058">
    <property type="component" value="Unassembled WGS sequence"/>
</dbReference>
<evidence type="ECO:0008006" key="3">
    <source>
        <dbReference type="Google" id="ProtNLM"/>
    </source>
</evidence>
<dbReference type="EMBL" id="LVWI01000014">
    <property type="protein sequence ID" value="OKP89549.1"/>
    <property type="molecule type" value="Genomic_DNA"/>
</dbReference>
<proteinExistence type="predicted"/>
<protein>
    <recommendedName>
        <fullName evidence="3">Beta-xylosidase C-terminal Concanavalin A-like domain-containing protein</fullName>
    </recommendedName>
</protein>
<dbReference type="RefSeq" id="WP_074106922.1">
    <property type="nucleotide sequence ID" value="NZ_LVWI01000014.1"/>
</dbReference>
<dbReference type="SUPFAM" id="SSF49899">
    <property type="entry name" value="Concanavalin A-like lectins/glucanases"/>
    <property type="match status" value="1"/>
</dbReference>
<accession>A0ABX3EUZ3</accession>
<sequence>MSIVSLKKSGLIYYDRFTAPEIDDRWEMSGDTSDITFLKGGGLRIEHGDAASRLFFNPLTETKNFVMDIQNSYNPLTTGDTGGLIVYSNEAEYLAAEEYFDATEGVIKSYPWLRLVRDSNTYSIYWSDDGVSWSIQGITGFAASSPKIGLFLGGASGQPLDVQQVRVYRDLGILLTKLVPGTRVALRDRNNQVVASNHCRTGMTGIKLNISSLPLPFEGKFMVEFPDGSVYESSDFLTLWGGDEYAFEPSADLYFIDSDNQERSLYANSEAFLGLINTQAYLDIKMIIRNSLLTGSLKNVALTLVSYKESDQYSRLVSVANDTGGQPGPFVNSLLFSQIEAGGEYTFWIRVRRESNMDYLTGKDTQAYFGINITSSFMN</sequence>
<organism evidence="1 2">
    <name type="scientific">Paenibacillus helianthi</name>
    <dbReference type="NCBI Taxonomy" id="1349432"/>
    <lineage>
        <taxon>Bacteria</taxon>
        <taxon>Bacillati</taxon>
        <taxon>Bacillota</taxon>
        <taxon>Bacilli</taxon>
        <taxon>Bacillales</taxon>
        <taxon>Paenibacillaceae</taxon>
        <taxon>Paenibacillus</taxon>
    </lineage>
</organism>
<gene>
    <name evidence="1" type="ORF">A3844_06090</name>
</gene>
<reference evidence="1 2" key="1">
    <citation type="submission" date="2016-03" db="EMBL/GenBank/DDBJ databases">
        <authorList>
            <person name="Sant'Anna F.H."/>
            <person name="Ambrosini A."/>
            <person name="Souza R."/>
            <person name="Bach E."/>
            <person name="Fernandes G."/>
            <person name="Balsanelli E."/>
            <person name="Baura V.A."/>
            <person name="Souza E.M."/>
            <person name="Passaglia L."/>
        </authorList>
    </citation>
    <scope>NUCLEOTIDE SEQUENCE [LARGE SCALE GENOMIC DNA]</scope>
    <source>
        <strain evidence="1 2">P26E</strain>
    </source>
</reference>
<evidence type="ECO:0000313" key="2">
    <source>
        <dbReference type="Proteomes" id="UP000186058"/>
    </source>
</evidence>
<name>A0ABX3EUZ3_9BACL</name>
<dbReference type="InterPro" id="IPR013320">
    <property type="entry name" value="ConA-like_dom_sf"/>
</dbReference>
<comment type="caution">
    <text evidence="1">The sequence shown here is derived from an EMBL/GenBank/DDBJ whole genome shotgun (WGS) entry which is preliminary data.</text>
</comment>
<keyword evidence="2" id="KW-1185">Reference proteome</keyword>
<evidence type="ECO:0000313" key="1">
    <source>
        <dbReference type="EMBL" id="OKP89549.1"/>
    </source>
</evidence>
<dbReference type="Gene3D" id="2.60.120.200">
    <property type="match status" value="1"/>
</dbReference>